<feature type="transmembrane region" description="Helical" evidence="12">
    <location>
        <begin position="65"/>
        <end position="85"/>
    </location>
</feature>
<dbReference type="Pfam" id="PF01435">
    <property type="entry name" value="Peptidase_M48"/>
    <property type="match status" value="1"/>
</dbReference>
<dbReference type="CDD" id="cd07328">
    <property type="entry name" value="M48_Ste24p_like"/>
    <property type="match status" value="1"/>
</dbReference>
<evidence type="ECO:0000256" key="2">
    <source>
        <dbReference type="ARBA" id="ARBA00004651"/>
    </source>
</evidence>
<keyword evidence="5 12" id="KW-0812">Transmembrane</keyword>
<comment type="cofactor">
    <cofactor evidence="1">
        <name>Zn(2+)</name>
        <dbReference type="ChEBI" id="CHEBI:29105"/>
    </cofactor>
</comment>
<keyword evidence="8" id="KW-0862">Zinc</keyword>
<evidence type="ECO:0000256" key="1">
    <source>
        <dbReference type="ARBA" id="ARBA00001947"/>
    </source>
</evidence>
<accession>A0A562V3B9</accession>
<dbReference type="Proteomes" id="UP000321617">
    <property type="component" value="Unassembled WGS sequence"/>
</dbReference>
<reference evidence="14 15" key="1">
    <citation type="journal article" date="2013" name="Stand. Genomic Sci.">
        <title>Genomic Encyclopedia of Type Strains, Phase I: The one thousand microbial genomes (KMG-I) project.</title>
        <authorList>
            <person name="Kyrpides N.C."/>
            <person name="Woyke T."/>
            <person name="Eisen J.A."/>
            <person name="Garrity G."/>
            <person name="Lilburn T.G."/>
            <person name="Beck B.J."/>
            <person name="Whitman W.B."/>
            <person name="Hugenholtz P."/>
            <person name="Klenk H.P."/>
        </authorList>
    </citation>
    <scope>NUCLEOTIDE SEQUENCE [LARGE SCALE GENOMIC DNA]</scope>
    <source>
        <strain evidence="14 15">DSM 45044</strain>
    </source>
</reference>
<keyword evidence="9 12" id="KW-1133">Transmembrane helix</keyword>
<protein>
    <submittedName>
        <fullName evidence="14">Zn-dependent protease with chaperone function</fullName>
    </submittedName>
</protein>
<keyword evidence="10" id="KW-0482">Metalloprotease</keyword>
<keyword evidence="4 14" id="KW-0645">Protease</keyword>
<evidence type="ECO:0000256" key="5">
    <source>
        <dbReference type="ARBA" id="ARBA00022692"/>
    </source>
</evidence>
<evidence type="ECO:0000256" key="4">
    <source>
        <dbReference type="ARBA" id="ARBA00022670"/>
    </source>
</evidence>
<keyword evidence="3" id="KW-1003">Cell membrane</keyword>
<evidence type="ECO:0000259" key="13">
    <source>
        <dbReference type="Pfam" id="PF01435"/>
    </source>
</evidence>
<feature type="domain" description="Peptidase M48" evidence="13">
    <location>
        <begin position="143"/>
        <end position="331"/>
    </location>
</feature>
<evidence type="ECO:0000256" key="3">
    <source>
        <dbReference type="ARBA" id="ARBA00022475"/>
    </source>
</evidence>
<gene>
    <name evidence="14" type="ORF">LX16_3068</name>
</gene>
<proteinExistence type="predicted"/>
<dbReference type="EMBL" id="VLLL01000006">
    <property type="protein sequence ID" value="TWJ12312.1"/>
    <property type="molecule type" value="Genomic_DNA"/>
</dbReference>
<dbReference type="PANTHER" id="PTHR43221:SF1">
    <property type="entry name" value="PROTEASE HTPX"/>
    <property type="match status" value="1"/>
</dbReference>
<keyword evidence="7" id="KW-0378">Hydrolase</keyword>
<sequence>MSTVSSPPSPPLAVSAESSGSRALTSFRAGVSLVLLVGFYVFALAVAAGMVWGAVALVTVEVHRVTVALAVLACVLAGAILLGLFKAVRPQRHEPEGMEVSRQDAPGLWEMAEDTARRAGTRAPEEIRLVPEVNAAVSEDTRFLGLSAGRRYLYVGMPLLVTFSKSELRSVIAHEMGHYAHVHTRLGAISYRGRLAIGHVQHQLSQQRYNLVGWLFKAYSYLYLAVQNSISRKQELEADRLSGRIAGRDAARSALQRLNLLAVAWNFYVGNYVNLGLDRGLAPRGIFASFPTIIAAREAEFAAAAAELAARPAARWSTHPATPVRVAALESAPEHGEVAETGPATDLVAGFDRVAATMEAEAIGLGGHRLLDWEDYSPQAIMQHQREVAEAAYRAIARVSGEERGRFGFVLDEIEAGHGPRLFPALGGANFPEGGLGAIVWIAAYDSDALTVAHRWDAPLLVERRNGEPFSVKAILEPLSESPESAALVREALVASGIDLEKARGGQAEVFARQAQVMGAIGSVKLDDVRGDLFITDEGLLFLAGAKGGLVKRRLKATLADNGVAELRAMAGARWLPFEELRSGEAKEPGILWTLAMSNAYANRDNPIKVTLTTTDGATHRLASTNTTDALPGSRDLLYRMVNGGS</sequence>
<dbReference type="RefSeq" id="WP_147139329.1">
    <property type="nucleotide sequence ID" value="NZ_BAABIJ010000002.1"/>
</dbReference>
<dbReference type="InterPro" id="IPR050083">
    <property type="entry name" value="HtpX_protease"/>
</dbReference>
<feature type="transmembrane region" description="Helical" evidence="12">
    <location>
        <begin position="33"/>
        <end position="58"/>
    </location>
</feature>
<evidence type="ECO:0000313" key="14">
    <source>
        <dbReference type="EMBL" id="TWJ12312.1"/>
    </source>
</evidence>
<comment type="caution">
    <text evidence="14">The sequence shown here is derived from an EMBL/GenBank/DDBJ whole genome shotgun (WGS) entry which is preliminary data.</text>
</comment>
<dbReference type="Gene3D" id="3.30.2010.10">
    <property type="entry name" value="Metalloproteases ('zincins'), catalytic domain"/>
    <property type="match status" value="1"/>
</dbReference>
<evidence type="ECO:0000256" key="10">
    <source>
        <dbReference type="ARBA" id="ARBA00023049"/>
    </source>
</evidence>
<keyword evidence="6" id="KW-0479">Metal-binding</keyword>
<organism evidence="14 15">
    <name type="scientific">Stackebrandtia albiflava</name>
    <dbReference type="NCBI Taxonomy" id="406432"/>
    <lineage>
        <taxon>Bacteria</taxon>
        <taxon>Bacillati</taxon>
        <taxon>Actinomycetota</taxon>
        <taxon>Actinomycetes</taxon>
        <taxon>Glycomycetales</taxon>
        <taxon>Glycomycetaceae</taxon>
        <taxon>Stackebrandtia</taxon>
    </lineage>
</organism>
<evidence type="ECO:0000256" key="8">
    <source>
        <dbReference type="ARBA" id="ARBA00022833"/>
    </source>
</evidence>
<dbReference type="GO" id="GO:0006508">
    <property type="term" value="P:proteolysis"/>
    <property type="evidence" value="ECO:0007669"/>
    <property type="project" value="UniProtKB-KW"/>
</dbReference>
<evidence type="ECO:0000313" key="15">
    <source>
        <dbReference type="Proteomes" id="UP000321617"/>
    </source>
</evidence>
<evidence type="ECO:0000256" key="9">
    <source>
        <dbReference type="ARBA" id="ARBA00022989"/>
    </source>
</evidence>
<evidence type="ECO:0000256" key="7">
    <source>
        <dbReference type="ARBA" id="ARBA00022801"/>
    </source>
</evidence>
<evidence type="ECO:0000256" key="11">
    <source>
        <dbReference type="ARBA" id="ARBA00023136"/>
    </source>
</evidence>
<evidence type="ECO:0000256" key="12">
    <source>
        <dbReference type="SAM" id="Phobius"/>
    </source>
</evidence>
<name>A0A562V3B9_9ACTN</name>
<dbReference type="GO" id="GO:0005886">
    <property type="term" value="C:plasma membrane"/>
    <property type="evidence" value="ECO:0007669"/>
    <property type="project" value="UniProtKB-SubCell"/>
</dbReference>
<keyword evidence="11 12" id="KW-0472">Membrane</keyword>
<dbReference type="InterPro" id="IPR001915">
    <property type="entry name" value="Peptidase_M48"/>
</dbReference>
<dbReference type="PANTHER" id="PTHR43221">
    <property type="entry name" value="PROTEASE HTPX"/>
    <property type="match status" value="1"/>
</dbReference>
<dbReference type="GO" id="GO:0046872">
    <property type="term" value="F:metal ion binding"/>
    <property type="evidence" value="ECO:0007669"/>
    <property type="project" value="UniProtKB-KW"/>
</dbReference>
<comment type="subcellular location">
    <subcellularLocation>
        <location evidence="2">Cell membrane</location>
        <topology evidence="2">Multi-pass membrane protein</topology>
    </subcellularLocation>
</comment>
<dbReference type="OrthoDB" id="155290at2"/>
<keyword evidence="15" id="KW-1185">Reference proteome</keyword>
<evidence type="ECO:0000256" key="6">
    <source>
        <dbReference type="ARBA" id="ARBA00022723"/>
    </source>
</evidence>
<dbReference type="AlphaFoldDB" id="A0A562V3B9"/>
<dbReference type="GO" id="GO:0004222">
    <property type="term" value="F:metalloendopeptidase activity"/>
    <property type="evidence" value="ECO:0007669"/>
    <property type="project" value="InterPro"/>
</dbReference>